<evidence type="ECO:0000313" key="7">
    <source>
        <dbReference type="Proteomes" id="UP000274131"/>
    </source>
</evidence>
<dbReference type="WBParaSite" id="EVEC_0000105401-mRNA-1">
    <property type="protein sequence ID" value="EVEC_0000105401-mRNA-1"/>
    <property type="gene ID" value="EVEC_0000105401"/>
</dbReference>
<evidence type="ECO:0000313" key="8">
    <source>
        <dbReference type="WBParaSite" id="EVEC_0000105401-mRNA-1"/>
    </source>
</evidence>
<keyword evidence="4" id="KW-0472">Membrane</keyword>
<evidence type="ECO:0000256" key="2">
    <source>
        <dbReference type="ARBA" id="ARBA00022692"/>
    </source>
</evidence>
<keyword evidence="2" id="KW-0812">Transmembrane</keyword>
<dbReference type="InterPro" id="IPR001828">
    <property type="entry name" value="ANF_lig-bd_rcpt"/>
</dbReference>
<dbReference type="STRING" id="51028.A0A0N4UUI3"/>
<evidence type="ECO:0000256" key="4">
    <source>
        <dbReference type="ARBA" id="ARBA00023136"/>
    </source>
</evidence>
<proteinExistence type="predicted"/>
<evidence type="ECO:0000256" key="3">
    <source>
        <dbReference type="ARBA" id="ARBA00022989"/>
    </source>
</evidence>
<reference evidence="6 7" key="2">
    <citation type="submission" date="2018-10" db="EMBL/GenBank/DDBJ databases">
        <authorList>
            <consortium name="Pathogen Informatics"/>
        </authorList>
    </citation>
    <scope>NUCLEOTIDE SEQUENCE [LARGE SCALE GENOMIC DNA]</scope>
</reference>
<gene>
    <name evidence="6" type="ORF">EVEC_LOCUS762</name>
</gene>
<dbReference type="InterPro" id="IPR028082">
    <property type="entry name" value="Peripla_BP_I"/>
</dbReference>
<evidence type="ECO:0000256" key="1">
    <source>
        <dbReference type="ARBA" id="ARBA00004370"/>
    </source>
</evidence>
<dbReference type="Pfam" id="PF01094">
    <property type="entry name" value="ANF_receptor"/>
    <property type="match status" value="1"/>
</dbReference>
<dbReference type="AlphaFoldDB" id="A0A0N4UUI3"/>
<organism evidence="8">
    <name type="scientific">Enterobius vermicularis</name>
    <name type="common">Human pinworm</name>
    <dbReference type="NCBI Taxonomy" id="51028"/>
    <lineage>
        <taxon>Eukaryota</taxon>
        <taxon>Metazoa</taxon>
        <taxon>Ecdysozoa</taxon>
        <taxon>Nematoda</taxon>
        <taxon>Chromadorea</taxon>
        <taxon>Rhabditida</taxon>
        <taxon>Spirurina</taxon>
        <taxon>Oxyuridomorpha</taxon>
        <taxon>Oxyuroidea</taxon>
        <taxon>Oxyuridae</taxon>
        <taxon>Enterobius</taxon>
    </lineage>
</organism>
<keyword evidence="3" id="KW-1133">Transmembrane helix</keyword>
<dbReference type="Proteomes" id="UP000274131">
    <property type="component" value="Unassembled WGS sequence"/>
</dbReference>
<comment type="subcellular location">
    <subcellularLocation>
        <location evidence="1">Membrane</location>
    </subcellularLocation>
</comment>
<protein>
    <submittedName>
        <fullName evidence="8">ANF_receptor domain-containing protein</fullName>
    </submittedName>
</protein>
<evidence type="ECO:0000259" key="5">
    <source>
        <dbReference type="Pfam" id="PF01094"/>
    </source>
</evidence>
<name>A0A0N4UUI3_ENTVE</name>
<accession>A0A0N4UUI3</accession>
<dbReference type="EMBL" id="UXUI01007136">
    <property type="protein sequence ID" value="VDD85619.1"/>
    <property type="molecule type" value="Genomic_DNA"/>
</dbReference>
<dbReference type="SUPFAM" id="SSF53822">
    <property type="entry name" value="Periplasmic binding protein-like I"/>
    <property type="match status" value="1"/>
</dbReference>
<keyword evidence="7" id="KW-1185">Reference proteome</keyword>
<reference evidence="8" key="1">
    <citation type="submission" date="2017-02" db="UniProtKB">
        <authorList>
            <consortium name="WormBaseParasite"/>
        </authorList>
    </citation>
    <scope>IDENTIFICATION</scope>
</reference>
<dbReference type="GO" id="GO:0016020">
    <property type="term" value="C:membrane"/>
    <property type="evidence" value="ECO:0007669"/>
    <property type="project" value="UniProtKB-SubCell"/>
</dbReference>
<sequence>MAECDIARALLSAVELTRIVHVHAIFGPSCILSARAVGIFGGSLDLPIILWGMTTSIEFKDDSRYPTTVSAVGNSEHLAIAMNYVVEEYGWTNLATIFGDDELAKCLTLLTDMEVSC</sequence>
<dbReference type="Gene3D" id="3.40.50.2300">
    <property type="match status" value="1"/>
</dbReference>
<feature type="domain" description="Receptor ligand binding region" evidence="5">
    <location>
        <begin position="3"/>
        <end position="110"/>
    </location>
</feature>
<dbReference type="OrthoDB" id="5858212at2759"/>
<evidence type="ECO:0000313" key="6">
    <source>
        <dbReference type="EMBL" id="VDD85619.1"/>
    </source>
</evidence>